<proteinExistence type="predicted"/>
<dbReference type="PANTHER" id="PTHR11439">
    <property type="entry name" value="GAG-POL-RELATED RETROTRANSPOSON"/>
    <property type="match status" value="1"/>
</dbReference>
<evidence type="ECO:0000313" key="2">
    <source>
        <dbReference type="Proteomes" id="UP001418222"/>
    </source>
</evidence>
<dbReference type="EMBL" id="JBBWWQ010000007">
    <property type="protein sequence ID" value="KAK8942883.1"/>
    <property type="molecule type" value="Genomic_DNA"/>
</dbReference>
<evidence type="ECO:0000313" key="1">
    <source>
        <dbReference type="EMBL" id="KAK8942883.1"/>
    </source>
</evidence>
<name>A0AAP0G7P4_9ASPA</name>
<keyword evidence="2" id="KW-1185">Reference proteome</keyword>
<comment type="caution">
    <text evidence="1">The sequence shown here is derived from an EMBL/GenBank/DDBJ whole genome shotgun (WGS) entry which is preliminary data.</text>
</comment>
<protein>
    <recommendedName>
        <fullName evidence="3">Copia protein</fullName>
    </recommendedName>
</protein>
<organism evidence="1 2">
    <name type="scientific">Platanthera zijinensis</name>
    <dbReference type="NCBI Taxonomy" id="2320716"/>
    <lineage>
        <taxon>Eukaryota</taxon>
        <taxon>Viridiplantae</taxon>
        <taxon>Streptophyta</taxon>
        <taxon>Embryophyta</taxon>
        <taxon>Tracheophyta</taxon>
        <taxon>Spermatophyta</taxon>
        <taxon>Magnoliopsida</taxon>
        <taxon>Liliopsida</taxon>
        <taxon>Asparagales</taxon>
        <taxon>Orchidaceae</taxon>
        <taxon>Orchidoideae</taxon>
        <taxon>Orchideae</taxon>
        <taxon>Orchidinae</taxon>
        <taxon>Platanthera</taxon>
    </lineage>
</organism>
<evidence type="ECO:0008006" key="3">
    <source>
        <dbReference type="Google" id="ProtNLM"/>
    </source>
</evidence>
<dbReference type="CDD" id="cd09272">
    <property type="entry name" value="RNase_HI_RT_Ty1"/>
    <property type="match status" value="1"/>
</dbReference>
<dbReference type="PANTHER" id="PTHR11439:SF467">
    <property type="entry name" value="INTEGRASE CATALYTIC DOMAIN-CONTAINING PROTEIN"/>
    <property type="match status" value="1"/>
</dbReference>
<dbReference type="Proteomes" id="UP001418222">
    <property type="component" value="Unassembled WGS sequence"/>
</dbReference>
<sequence length="107" mass="12378">MSQGMCEGLWLRTVLHDLGFHVTSPFSLFCDNKATISITHNPVQHDKTKHIEVDRYFIKDHLDKKTIVTLFVHTKHQLTDVFTKNLGCDTFNDDIKKLGMTDIFRST</sequence>
<gene>
    <name evidence="1" type="ORF">KSP39_PZI008965</name>
</gene>
<accession>A0AAP0G7P4</accession>
<dbReference type="AlphaFoldDB" id="A0AAP0G7P4"/>
<reference evidence="1 2" key="1">
    <citation type="journal article" date="2022" name="Nat. Plants">
        <title>Genomes of leafy and leafless Platanthera orchids illuminate the evolution of mycoheterotrophy.</title>
        <authorList>
            <person name="Li M.H."/>
            <person name="Liu K.W."/>
            <person name="Li Z."/>
            <person name="Lu H.C."/>
            <person name="Ye Q.L."/>
            <person name="Zhang D."/>
            <person name="Wang J.Y."/>
            <person name="Li Y.F."/>
            <person name="Zhong Z.M."/>
            <person name="Liu X."/>
            <person name="Yu X."/>
            <person name="Liu D.K."/>
            <person name="Tu X.D."/>
            <person name="Liu B."/>
            <person name="Hao Y."/>
            <person name="Liao X.Y."/>
            <person name="Jiang Y.T."/>
            <person name="Sun W.H."/>
            <person name="Chen J."/>
            <person name="Chen Y.Q."/>
            <person name="Ai Y."/>
            <person name="Zhai J.W."/>
            <person name="Wu S.S."/>
            <person name="Zhou Z."/>
            <person name="Hsiao Y.Y."/>
            <person name="Wu W.L."/>
            <person name="Chen Y.Y."/>
            <person name="Lin Y.F."/>
            <person name="Hsu J.L."/>
            <person name="Li C.Y."/>
            <person name="Wang Z.W."/>
            <person name="Zhao X."/>
            <person name="Zhong W.Y."/>
            <person name="Ma X.K."/>
            <person name="Ma L."/>
            <person name="Huang J."/>
            <person name="Chen G.Z."/>
            <person name="Huang M.Z."/>
            <person name="Huang L."/>
            <person name="Peng D.H."/>
            <person name="Luo Y.B."/>
            <person name="Zou S.Q."/>
            <person name="Chen S.P."/>
            <person name="Lan S."/>
            <person name="Tsai W.C."/>
            <person name="Van de Peer Y."/>
            <person name="Liu Z.J."/>
        </authorList>
    </citation>
    <scope>NUCLEOTIDE SEQUENCE [LARGE SCALE GENOMIC DNA]</scope>
    <source>
        <strain evidence="1">Lor287</strain>
    </source>
</reference>